<comment type="caution">
    <text evidence="1">The sequence shown here is derived from an EMBL/GenBank/DDBJ whole genome shotgun (WGS) entry which is preliminary data.</text>
</comment>
<sequence>MSAYPPSGVGPLAGLKVFEISAFVAAPLGGMTLAQLGADVVRIDPLGGAADRGRWPLAPSGTSLYWAGLNKGKESLTVDFASASGREVVHQLVRSAPTGSAVVLTNAVGRDWLSYELLQALQPDLIHVQVQGASDGSPAVDYTVNAAMGFPLVTGPQTLADPVNHVLPAWDIACGLYAAIGVTAAHVKRLRSGAGERVTVALADVALATAGNLGFLAEAQVNGTQRRRIGNYLYGGFARDFVCSDGARVMVVALTPRHWRDLIVLTEMQAPVKALEQSLGVDFSREEDRFEYREVLAGLFERWFSSLPEKEVLRRLTPTALLWSRYRTFAQAVGDLQEQPNPLMSVIDQPGVGEHLAPGSPVRLHSTPDEARPAPVLGGDGAEILARDLALSGHEIGRLVDAGVVGIPGWKNHSQLLARERAF</sequence>
<evidence type="ECO:0000313" key="1">
    <source>
        <dbReference type="EMBL" id="MFD1056622.1"/>
    </source>
</evidence>
<accession>A0ABW3N297</accession>
<keyword evidence="1" id="KW-0808">Transferase</keyword>
<dbReference type="RefSeq" id="WP_386054730.1">
    <property type="nucleotide sequence ID" value="NZ_JBHTKH010000022.1"/>
</dbReference>
<dbReference type="InterPro" id="IPR050509">
    <property type="entry name" value="CoA-transferase_III"/>
</dbReference>
<dbReference type="GO" id="GO:0016740">
    <property type="term" value="F:transferase activity"/>
    <property type="evidence" value="ECO:0007669"/>
    <property type="project" value="UniProtKB-KW"/>
</dbReference>
<dbReference type="Gene3D" id="3.30.1540.10">
    <property type="entry name" value="formyl-coa transferase, domain 3"/>
    <property type="match status" value="1"/>
</dbReference>
<dbReference type="PANTHER" id="PTHR48228:SF5">
    <property type="entry name" value="ALPHA-METHYLACYL-COA RACEMASE"/>
    <property type="match status" value="1"/>
</dbReference>
<organism evidence="1 2">
    <name type="scientific">Terrabacter terrigena</name>
    <dbReference type="NCBI Taxonomy" id="574718"/>
    <lineage>
        <taxon>Bacteria</taxon>
        <taxon>Bacillati</taxon>
        <taxon>Actinomycetota</taxon>
        <taxon>Actinomycetes</taxon>
        <taxon>Micrococcales</taxon>
        <taxon>Intrasporangiaceae</taxon>
        <taxon>Terrabacter</taxon>
    </lineage>
</organism>
<dbReference type="Proteomes" id="UP001597046">
    <property type="component" value="Unassembled WGS sequence"/>
</dbReference>
<dbReference type="Pfam" id="PF02515">
    <property type="entry name" value="CoA_transf_3"/>
    <property type="match status" value="1"/>
</dbReference>
<dbReference type="InterPro" id="IPR023606">
    <property type="entry name" value="CoA-Trfase_III_dom_1_sf"/>
</dbReference>
<dbReference type="PANTHER" id="PTHR48228">
    <property type="entry name" value="SUCCINYL-COA--D-CITRAMALATE COA-TRANSFERASE"/>
    <property type="match status" value="1"/>
</dbReference>
<dbReference type="InterPro" id="IPR044855">
    <property type="entry name" value="CoA-Trfase_III_dom3_sf"/>
</dbReference>
<name>A0ABW3N297_9MICO</name>
<keyword evidence="2" id="KW-1185">Reference proteome</keyword>
<gene>
    <name evidence="1" type="ORF">ACFQ2V_20140</name>
</gene>
<proteinExistence type="predicted"/>
<dbReference type="SUPFAM" id="SSF89796">
    <property type="entry name" value="CoA-transferase family III (CaiB/BaiF)"/>
    <property type="match status" value="1"/>
</dbReference>
<reference evidence="2" key="1">
    <citation type="journal article" date="2019" name="Int. J. Syst. Evol. Microbiol.">
        <title>The Global Catalogue of Microorganisms (GCM) 10K type strain sequencing project: providing services to taxonomists for standard genome sequencing and annotation.</title>
        <authorList>
            <consortium name="The Broad Institute Genomics Platform"/>
            <consortium name="The Broad Institute Genome Sequencing Center for Infectious Disease"/>
            <person name="Wu L."/>
            <person name="Ma J."/>
        </authorList>
    </citation>
    <scope>NUCLEOTIDE SEQUENCE [LARGE SCALE GENOMIC DNA]</scope>
    <source>
        <strain evidence="2">CCUG 57508</strain>
    </source>
</reference>
<dbReference type="Gene3D" id="3.40.50.10540">
    <property type="entry name" value="Crotonobetainyl-coa:carnitine coa-transferase, domain 1"/>
    <property type="match status" value="1"/>
</dbReference>
<dbReference type="EMBL" id="JBHTKH010000022">
    <property type="protein sequence ID" value="MFD1056622.1"/>
    <property type="molecule type" value="Genomic_DNA"/>
</dbReference>
<protein>
    <submittedName>
        <fullName evidence="1">CoA transferase</fullName>
    </submittedName>
</protein>
<evidence type="ECO:0000313" key="2">
    <source>
        <dbReference type="Proteomes" id="UP001597046"/>
    </source>
</evidence>
<dbReference type="InterPro" id="IPR003673">
    <property type="entry name" value="CoA-Trfase_fam_III"/>
</dbReference>